<accession>B1WP61</accession>
<dbReference type="AlphaFoldDB" id="B1WP61"/>
<organism evidence="2 3">
    <name type="scientific">Crocosphaera subtropica (strain ATCC 51142 / BH68)</name>
    <name type="common">Cyanothece sp. (strain ATCC 51142)</name>
    <dbReference type="NCBI Taxonomy" id="43989"/>
    <lineage>
        <taxon>Bacteria</taxon>
        <taxon>Bacillati</taxon>
        <taxon>Cyanobacteriota</taxon>
        <taxon>Cyanophyceae</taxon>
        <taxon>Oscillatoriophycideae</taxon>
        <taxon>Chroococcales</taxon>
        <taxon>Aphanothecaceae</taxon>
        <taxon>Crocosphaera</taxon>
        <taxon>Crocosphaera subtropica</taxon>
    </lineage>
</organism>
<gene>
    <name evidence="2" type="ordered locus">cce_0492</name>
</gene>
<dbReference type="SUPFAM" id="SSF141571">
    <property type="entry name" value="Pentapeptide repeat-like"/>
    <property type="match status" value="1"/>
</dbReference>
<sequence>MLSYHEAIARVIRPITPTLFIKQLLSSPETVVYILPIKAMIKITSISLTALLTGFGLVLPVRAENLAHLSQLLSTKQCQLCDLTGSGLVMADLSGASLIGANLAGANLSQANLAGADLRGANLTGASLYGANLTGANLSSAILAGTDLRDSYLTNANLTGTNLANAYVQGAKGISQTAGTPELFYGWGLIETKEGNYQEAIAHHNKALILDSEFAPAYLARGYALLRLGNENGAVLNAKMASQLYEKQENTQGKELAESFVENIEAMQEARRKGGGTPGLDNIVRGVASLALRFLLQGGF</sequence>
<dbReference type="Proteomes" id="UP000001203">
    <property type="component" value="Chromosome circular"/>
</dbReference>
<dbReference type="SMART" id="SM00028">
    <property type="entry name" value="TPR"/>
    <property type="match status" value="2"/>
</dbReference>
<dbReference type="Pfam" id="PF13414">
    <property type="entry name" value="TPR_11"/>
    <property type="match status" value="1"/>
</dbReference>
<evidence type="ECO:0000313" key="2">
    <source>
        <dbReference type="EMBL" id="ACB49843.1"/>
    </source>
</evidence>
<dbReference type="InterPro" id="IPR011990">
    <property type="entry name" value="TPR-like_helical_dom_sf"/>
</dbReference>
<proteinExistence type="predicted"/>
<dbReference type="InterPro" id="IPR019734">
    <property type="entry name" value="TPR_rpt"/>
</dbReference>
<dbReference type="STRING" id="43989.cce_0492"/>
<dbReference type="PROSITE" id="PS50005">
    <property type="entry name" value="TPR"/>
    <property type="match status" value="1"/>
</dbReference>
<dbReference type="eggNOG" id="COG1357">
    <property type="taxonomic scope" value="Bacteria"/>
</dbReference>
<dbReference type="InterPro" id="IPR001646">
    <property type="entry name" value="5peptide_repeat"/>
</dbReference>
<keyword evidence="1" id="KW-0802">TPR repeat</keyword>
<evidence type="ECO:0000256" key="1">
    <source>
        <dbReference type="PROSITE-ProRule" id="PRU00339"/>
    </source>
</evidence>
<feature type="repeat" description="TPR" evidence="1">
    <location>
        <begin position="181"/>
        <end position="214"/>
    </location>
</feature>
<protein>
    <submittedName>
        <fullName evidence="2">Uncharacterized protein</fullName>
    </submittedName>
</protein>
<keyword evidence="3" id="KW-1185">Reference proteome</keyword>
<reference evidence="2 3" key="1">
    <citation type="journal article" date="2008" name="Proc. Natl. Acad. Sci. U.S.A.">
        <title>The genome of Cyanothece 51142, a unicellular diazotrophic cyanobacterium important in the marine nitrogen cycle.</title>
        <authorList>
            <person name="Welsh E.A."/>
            <person name="Liberton M."/>
            <person name="Stoeckel J."/>
            <person name="Loh T."/>
            <person name="Elvitigala T."/>
            <person name="Wang C."/>
            <person name="Wollam A."/>
            <person name="Fulton R.S."/>
            <person name="Clifton S.W."/>
            <person name="Jacobs J.M."/>
            <person name="Aurora R."/>
            <person name="Ghosh B.K."/>
            <person name="Sherman L.A."/>
            <person name="Smith R.D."/>
            <person name="Wilson R.K."/>
            <person name="Pakrasi H.B."/>
        </authorList>
    </citation>
    <scope>NUCLEOTIDE SEQUENCE [LARGE SCALE GENOMIC DNA]</scope>
    <source>
        <strain evidence="3">ATCC 51142 / BH68</strain>
    </source>
</reference>
<dbReference type="Gene3D" id="1.25.40.10">
    <property type="entry name" value="Tetratricopeptide repeat domain"/>
    <property type="match status" value="1"/>
</dbReference>
<dbReference type="PANTHER" id="PTHR47200:SF2">
    <property type="entry name" value="THYLAKOID LUMENAL 15 KDA PROTEIN 1, CHLOROPLASTIC"/>
    <property type="match status" value="1"/>
</dbReference>
<evidence type="ECO:0000313" key="3">
    <source>
        <dbReference type="Proteomes" id="UP000001203"/>
    </source>
</evidence>
<dbReference type="Pfam" id="PF00805">
    <property type="entry name" value="Pentapeptide"/>
    <property type="match status" value="1"/>
</dbReference>
<dbReference type="HOGENOM" id="CLU_080449_0_0_3"/>
<dbReference type="KEGG" id="cyt:cce_0492"/>
<dbReference type="InterPro" id="IPR044213">
    <property type="entry name" value="At2g44920-like"/>
</dbReference>
<name>B1WP61_CROS5</name>
<dbReference type="Gene3D" id="2.160.20.80">
    <property type="entry name" value="E3 ubiquitin-protein ligase SopA"/>
    <property type="match status" value="1"/>
</dbReference>
<dbReference type="EMBL" id="CP000806">
    <property type="protein sequence ID" value="ACB49843.1"/>
    <property type="molecule type" value="Genomic_DNA"/>
</dbReference>
<dbReference type="PANTHER" id="PTHR47200">
    <property type="entry name" value="THYLAKOID LUMENAL 15 KDA PROTEIN 1, CHLOROPLASTIC"/>
    <property type="match status" value="1"/>
</dbReference>
<dbReference type="SUPFAM" id="SSF48452">
    <property type="entry name" value="TPR-like"/>
    <property type="match status" value="1"/>
</dbReference>